<dbReference type="PANTHER" id="PTHR43363:SF1">
    <property type="entry name" value="HYPOXANTHINE-GUANINE PHOSPHORIBOSYLTRANSFERASE"/>
    <property type="match status" value="1"/>
</dbReference>
<dbReference type="Gene3D" id="3.40.50.2020">
    <property type="match status" value="1"/>
</dbReference>
<dbReference type="SUPFAM" id="SSF53271">
    <property type="entry name" value="PRTase-like"/>
    <property type="match status" value="1"/>
</dbReference>
<sequence length="185" mass="21305">MSRKVFYKESTVKGWVHEIIRSMASDEWRPDYIVGLTRGGLVPANMLSQYLDVPMHTLKVSFRDDNHGPESNLWMAEDAFGWIDGSYKALGGDGAFDFSMHAKNILIVDDINDTGATLNWIREDWQSGCLPDNSRWENVFGNNVRFAVLINNEASEFKDVDYMGLSINKAEEPIWCVFPWEEWWT</sequence>
<evidence type="ECO:0000313" key="4">
    <source>
        <dbReference type="EMBL" id="CAB4128588.1"/>
    </source>
</evidence>
<name>A0A6J5L192_9CAUD</name>
<keyword evidence="1 4" id="KW-0328">Glycosyltransferase</keyword>
<dbReference type="EMBL" id="LR796233">
    <property type="protein sequence ID" value="CAB4128588.1"/>
    <property type="molecule type" value="Genomic_DNA"/>
</dbReference>
<protein>
    <submittedName>
        <fullName evidence="4">COG2236 Predicted phosphoribosyltransferases</fullName>
    </submittedName>
</protein>
<gene>
    <name evidence="4" type="ORF">UFOVP112_42</name>
</gene>
<dbReference type="PANTHER" id="PTHR43363">
    <property type="entry name" value="HYPOXANTHINE PHOSPHORIBOSYLTRANSFERASE"/>
    <property type="match status" value="1"/>
</dbReference>
<dbReference type="GO" id="GO:0016757">
    <property type="term" value="F:glycosyltransferase activity"/>
    <property type="evidence" value="ECO:0007669"/>
    <property type="project" value="UniProtKB-KW"/>
</dbReference>
<proteinExistence type="predicted"/>
<organism evidence="4">
    <name type="scientific">uncultured Caudovirales phage</name>
    <dbReference type="NCBI Taxonomy" id="2100421"/>
    <lineage>
        <taxon>Viruses</taxon>
        <taxon>Duplodnaviria</taxon>
        <taxon>Heunggongvirae</taxon>
        <taxon>Uroviricota</taxon>
        <taxon>Caudoviricetes</taxon>
        <taxon>Peduoviridae</taxon>
        <taxon>Maltschvirus</taxon>
        <taxon>Maltschvirus maltsch</taxon>
    </lineage>
</organism>
<dbReference type="CDD" id="cd06223">
    <property type="entry name" value="PRTases_typeI"/>
    <property type="match status" value="1"/>
</dbReference>
<reference evidence="4" key="1">
    <citation type="submission" date="2020-04" db="EMBL/GenBank/DDBJ databases">
        <authorList>
            <person name="Chiriac C."/>
            <person name="Salcher M."/>
            <person name="Ghai R."/>
            <person name="Kavagutti S V."/>
        </authorList>
    </citation>
    <scope>NUCLEOTIDE SEQUENCE</scope>
</reference>
<accession>A0A6J5L192</accession>
<keyword evidence="2 4" id="KW-0808">Transferase</keyword>
<dbReference type="Pfam" id="PF00156">
    <property type="entry name" value="Pribosyltran"/>
    <property type="match status" value="1"/>
</dbReference>
<dbReference type="InterPro" id="IPR029057">
    <property type="entry name" value="PRTase-like"/>
</dbReference>
<evidence type="ECO:0000256" key="1">
    <source>
        <dbReference type="ARBA" id="ARBA00022676"/>
    </source>
</evidence>
<dbReference type="InterPro" id="IPR000836">
    <property type="entry name" value="PRTase_dom"/>
</dbReference>
<feature type="domain" description="Phosphoribosyltransferase" evidence="3">
    <location>
        <begin position="12"/>
        <end position="171"/>
    </location>
</feature>
<evidence type="ECO:0000259" key="3">
    <source>
        <dbReference type="Pfam" id="PF00156"/>
    </source>
</evidence>
<evidence type="ECO:0000256" key="2">
    <source>
        <dbReference type="ARBA" id="ARBA00022679"/>
    </source>
</evidence>